<organism evidence="2 3">
    <name type="scientific">Methanimicrococcus blatticola</name>
    <dbReference type="NCBI Taxonomy" id="91560"/>
    <lineage>
        <taxon>Archaea</taxon>
        <taxon>Methanobacteriati</taxon>
        <taxon>Methanobacteriota</taxon>
        <taxon>Stenosarchaea group</taxon>
        <taxon>Methanomicrobia</taxon>
        <taxon>Methanosarcinales</taxon>
        <taxon>Methanosarcinaceae</taxon>
        <taxon>Methanimicrococcus</taxon>
    </lineage>
</organism>
<dbReference type="RefSeq" id="WP_133517647.1">
    <property type="nucleotide sequence ID" value="NZ_JAHDUW010000004.1"/>
</dbReference>
<evidence type="ECO:0000256" key="1">
    <source>
        <dbReference type="SAM" id="MobiDB-lite"/>
    </source>
</evidence>
<name>A0A484F446_9EURY</name>
<protein>
    <submittedName>
        <fullName evidence="2">Uncharacterized protein</fullName>
    </submittedName>
</protein>
<proteinExistence type="predicted"/>
<keyword evidence="3" id="KW-1185">Reference proteome</keyword>
<dbReference type="PROSITE" id="PS51257">
    <property type="entry name" value="PROKAR_LIPOPROTEIN"/>
    <property type="match status" value="1"/>
</dbReference>
<accession>A0A484F446</accession>
<feature type="region of interest" description="Disordered" evidence="1">
    <location>
        <begin position="38"/>
        <end position="108"/>
    </location>
</feature>
<dbReference type="AlphaFoldDB" id="A0A484F446"/>
<evidence type="ECO:0000313" key="3">
    <source>
        <dbReference type="Proteomes" id="UP000294855"/>
    </source>
</evidence>
<feature type="compositionally biased region" description="Polar residues" evidence="1">
    <location>
        <begin position="98"/>
        <end position="107"/>
    </location>
</feature>
<sequence length="491" mass="51618">MITQKKQLFLIFIILFAAIGIVGAGCLKSGDSAANDTVNNTTNNTTNDTTNNNTNNNTNSNNNTNNNTTNNTTNNTPPTSGLPDVVYATQGNGGGGKSNSAPSSPATLNGKEVVVDQSPAVDGVVKWYFYIPSTEIIDETIVLTMPGVITDFNVETTSLIAPIGTTETNSSYDGKVANIYFSGDTTTPWNTPDLTISVGDVEYKISFYATAAWEASATAGGSFEFVELANPADAGRVFNIARISAGATKYFVSEERVIEFTLTPNNGYTGFLEVTDSNGDPVDLTKKDSNTYETSAVVTSQTYTVNAIFEKKAVATDEDGNKLVVDQNLVANRNIFIYVPSGEIEDEDISVDIGKSVSGAVVINSYAVASATPSGNIVTITMASPISGLENGGIPAPSTVTVEATASDGTVYNIFVLKSAVLKITVPSGVTLISDGGLDLTSGTYYFVTDINSKDLFTASAGTVYIDGTPATSDYTFSESKTYVLTIEPTT</sequence>
<dbReference type="EMBL" id="SNYS01000009">
    <property type="protein sequence ID" value="TDQ68258.1"/>
    <property type="molecule type" value="Genomic_DNA"/>
</dbReference>
<reference evidence="2 3" key="1">
    <citation type="submission" date="2019-03" db="EMBL/GenBank/DDBJ databases">
        <title>Genomic Encyclopedia of Type Strains, Phase IV (KMG-IV): sequencing the most valuable type-strain genomes for metagenomic binning, comparative biology and taxonomic classification.</title>
        <authorList>
            <person name="Goeker M."/>
        </authorList>
    </citation>
    <scope>NUCLEOTIDE SEQUENCE [LARGE SCALE GENOMIC DNA]</scope>
    <source>
        <strain evidence="2 3">DSM 13328</strain>
    </source>
</reference>
<feature type="compositionally biased region" description="Low complexity" evidence="1">
    <location>
        <begin position="38"/>
        <end position="76"/>
    </location>
</feature>
<comment type="caution">
    <text evidence="2">The sequence shown here is derived from an EMBL/GenBank/DDBJ whole genome shotgun (WGS) entry which is preliminary data.</text>
</comment>
<gene>
    <name evidence="2" type="ORF">C7391_1197</name>
</gene>
<evidence type="ECO:0000313" key="2">
    <source>
        <dbReference type="EMBL" id="TDQ68258.1"/>
    </source>
</evidence>
<dbReference type="Proteomes" id="UP000294855">
    <property type="component" value="Unassembled WGS sequence"/>
</dbReference>